<evidence type="ECO:0000313" key="5">
    <source>
        <dbReference type="EMBL" id="CAJ1886407.1"/>
    </source>
</evidence>
<keyword evidence="3" id="KW-0732">Signal</keyword>
<dbReference type="EMBL" id="OY731398">
    <property type="protein sequence ID" value="CAJ1886407.1"/>
    <property type="molecule type" value="Genomic_DNA"/>
</dbReference>
<accession>A0AA86V2S1</accession>
<evidence type="ECO:0000313" key="6">
    <source>
        <dbReference type="Proteomes" id="UP001189624"/>
    </source>
</evidence>
<evidence type="ECO:0000256" key="2">
    <source>
        <dbReference type="ARBA" id="ARBA00011073"/>
    </source>
</evidence>
<gene>
    <name evidence="5" type="ORF">AYBTSS11_LOCUS2813</name>
</gene>
<dbReference type="GO" id="GO:0005576">
    <property type="term" value="C:extracellular region"/>
    <property type="evidence" value="ECO:0007669"/>
    <property type="project" value="UniProtKB-SubCell"/>
</dbReference>
<dbReference type="Pfam" id="PF05922">
    <property type="entry name" value="Inhibitor_I9"/>
    <property type="match status" value="1"/>
</dbReference>
<name>A0AA86V2S1_9FABA</name>
<evidence type="ECO:0000259" key="4">
    <source>
        <dbReference type="Pfam" id="PF05922"/>
    </source>
</evidence>
<dbReference type="AlphaFoldDB" id="A0AA86V2S1"/>
<keyword evidence="6" id="KW-1185">Reference proteome</keyword>
<dbReference type="Proteomes" id="UP001189624">
    <property type="component" value="Chromosome 1"/>
</dbReference>
<dbReference type="InterPro" id="IPR037045">
    <property type="entry name" value="S8pro/Inhibitor_I9_sf"/>
</dbReference>
<dbReference type="PANTHER" id="PTHR10795">
    <property type="entry name" value="PROPROTEIN CONVERTASE SUBTILISIN/KEXIN"/>
    <property type="match status" value="1"/>
</dbReference>
<dbReference type="Gene3D" id="3.30.70.80">
    <property type="entry name" value="Peptidase S8 propeptide/proteinase inhibitor I9"/>
    <property type="match status" value="1"/>
</dbReference>
<dbReference type="InterPro" id="IPR010259">
    <property type="entry name" value="S8pro/Inhibitor_I9"/>
</dbReference>
<dbReference type="Gramene" id="rna-AYBTSS11_LOCUS2813">
    <property type="protein sequence ID" value="CAJ1886407.1"/>
    <property type="gene ID" value="gene-AYBTSS11_LOCUS2813"/>
</dbReference>
<feature type="domain" description="Inhibitor I9" evidence="4">
    <location>
        <begin position="8"/>
        <end position="73"/>
    </location>
</feature>
<comment type="subcellular location">
    <subcellularLocation>
        <location evidence="1">Secreted</location>
    </subcellularLocation>
</comment>
<protein>
    <recommendedName>
        <fullName evidence="4">Inhibitor I9 domain-containing protein</fullName>
    </recommendedName>
</protein>
<proteinExistence type="inferred from homology"/>
<dbReference type="InterPro" id="IPR045051">
    <property type="entry name" value="SBT"/>
</dbReference>
<evidence type="ECO:0000256" key="3">
    <source>
        <dbReference type="ARBA" id="ARBA00022729"/>
    </source>
</evidence>
<evidence type="ECO:0000256" key="1">
    <source>
        <dbReference type="ARBA" id="ARBA00004613"/>
    </source>
</evidence>
<comment type="similarity">
    <text evidence="2">Belongs to the peptidase S8 family.</text>
</comment>
<reference evidence="5" key="1">
    <citation type="submission" date="2023-10" db="EMBL/GenBank/DDBJ databases">
        <authorList>
            <person name="Domelevo Entfellner J.-B."/>
        </authorList>
    </citation>
    <scope>NUCLEOTIDE SEQUENCE</scope>
</reference>
<organism evidence="5 6">
    <name type="scientific">Sphenostylis stenocarpa</name>
    <dbReference type="NCBI Taxonomy" id="92480"/>
    <lineage>
        <taxon>Eukaryota</taxon>
        <taxon>Viridiplantae</taxon>
        <taxon>Streptophyta</taxon>
        <taxon>Embryophyta</taxon>
        <taxon>Tracheophyta</taxon>
        <taxon>Spermatophyta</taxon>
        <taxon>Magnoliopsida</taxon>
        <taxon>eudicotyledons</taxon>
        <taxon>Gunneridae</taxon>
        <taxon>Pentapetalae</taxon>
        <taxon>rosids</taxon>
        <taxon>fabids</taxon>
        <taxon>Fabales</taxon>
        <taxon>Fabaceae</taxon>
        <taxon>Papilionoideae</taxon>
        <taxon>50 kb inversion clade</taxon>
        <taxon>NPAAA clade</taxon>
        <taxon>indigoferoid/millettioid clade</taxon>
        <taxon>Phaseoleae</taxon>
        <taxon>Sphenostylis</taxon>
    </lineage>
</organism>
<sequence length="113" mass="12634">MGEVPVDRTYSVESHHHNLLETAIGNKQLARESRIYSYGKSFNGFVARLLPNEAERLKEEEGVVSVFPNKISKPHTTRSWDFLGMPLEAFGLIVPVSMIRGMDLPHVDGKANA</sequence>